<dbReference type="AlphaFoldDB" id="A0A1D2QRH2"/>
<evidence type="ECO:0000259" key="1">
    <source>
        <dbReference type="Pfam" id="PF04965"/>
    </source>
</evidence>
<dbReference type="Gene3D" id="3.10.450.40">
    <property type="match status" value="1"/>
</dbReference>
<dbReference type="EMBL" id="MDLC01000012">
    <property type="protein sequence ID" value="ODS24172.1"/>
    <property type="molecule type" value="Genomic_DNA"/>
</dbReference>
<gene>
    <name evidence="2" type="ORF">AB835_04650</name>
</gene>
<sequence>MTLPALQPLQLPELTFKEVTLSGVVFVGEANQASANDSHYAVSILESISRILTTRLGERVMRPEFGSLLYLLRDRDFNSEWRVKATRYIFEAISRWEPRVIFKRLHFNIDATTGQHTFFLELENA</sequence>
<comment type="caution">
    <text evidence="2">The sequence shown here is derived from an EMBL/GenBank/DDBJ whole genome shotgun (WGS) entry which is preliminary data.</text>
</comment>
<reference evidence="2 3" key="1">
    <citation type="journal article" date="2016" name="Appl. Environ. Microbiol.">
        <title>Lack of Overt Genome Reduction in the Bryostatin-Producing Bryozoan Symbiont "Candidatus Endobugula sertula".</title>
        <authorList>
            <person name="Miller I.J."/>
            <person name="Vanee N."/>
            <person name="Fong S.S."/>
            <person name="Lim-Fong G.E."/>
            <person name="Kwan J.C."/>
        </authorList>
    </citation>
    <scope>NUCLEOTIDE SEQUENCE [LARGE SCALE GENOMIC DNA]</scope>
    <source>
        <strain evidence="2">AB1-4</strain>
    </source>
</reference>
<accession>A0A1D2QRH2</accession>
<proteinExistence type="predicted"/>
<evidence type="ECO:0000313" key="2">
    <source>
        <dbReference type="EMBL" id="ODS24172.1"/>
    </source>
</evidence>
<dbReference type="STRING" id="62101.AB835_04650"/>
<name>A0A1D2QRH2_9GAMM</name>
<evidence type="ECO:0000313" key="3">
    <source>
        <dbReference type="Proteomes" id="UP000242502"/>
    </source>
</evidence>
<dbReference type="InterPro" id="IPR007048">
    <property type="entry name" value="IraD/Gp25-like"/>
</dbReference>
<feature type="domain" description="IraD/Gp25-like" evidence="1">
    <location>
        <begin position="42"/>
        <end position="108"/>
    </location>
</feature>
<dbReference type="Pfam" id="PF04965">
    <property type="entry name" value="GPW_gp25"/>
    <property type="match status" value="1"/>
</dbReference>
<dbReference type="SUPFAM" id="SSF160719">
    <property type="entry name" value="gpW/gp25-like"/>
    <property type="match status" value="1"/>
</dbReference>
<organism evidence="2 3">
    <name type="scientific">Candidatus Endobugula sertula</name>
    <name type="common">Bugula neritina bacterial symbiont</name>
    <dbReference type="NCBI Taxonomy" id="62101"/>
    <lineage>
        <taxon>Bacteria</taxon>
        <taxon>Pseudomonadati</taxon>
        <taxon>Pseudomonadota</taxon>
        <taxon>Gammaproteobacteria</taxon>
        <taxon>Cellvibrionales</taxon>
        <taxon>Cellvibrionaceae</taxon>
        <taxon>Candidatus Endobugula</taxon>
    </lineage>
</organism>
<dbReference type="Proteomes" id="UP000242502">
    <property type="component" value="Unassembled WGS sequence"/>
</dbReference>
<protein>
    <recommendedName>
        <fullName evidence="1">IraD/Gp25-like domain-containing protein</fullName>
    </recommendedName>
</protein>